<dbReference type="Pfam" id="PF13768">
    <property type="entry name" value="VWA_3"/>
    <property type="match status" value="1"/>
</dbReference>
<protein>
    <recommendedName>
        <fullName evidence="2">VWFA domain-containing protein</fullName>
    </recommendedName>
</protein>
<feature type="domain" description="VWFA" evidence="2">
    <location>
        <begin position="67"/>
        <end position="114"/>
    </location>
</feature>
<gene>
    <name evidence="3" type="ORF">SHKM778_27260</name>
</gene>
<accession>A0AAT9HFS0</accession>
<evidence type="ECO:0000259" key="2">
    <source>
        <dbReference type="Pfam" id="PF13768"/>
    </source>
</evidence>
<dbReference type="EMBL" id="AP035768">
    <property type="protein sequence ID" value="BFO16338.1"/>
    <property type="molecule type" value="Genomic_DNA"/>
</dbReference>
<reference evidence="3" key="2">
    <citation type="submission" date="2024-07" db="EMBL/GenBank/DDBJ databases">
        <title>Streptomyces haneummycinica sp. nov., a new antibiotic-producing actinobacterium isolated from marine sediment.</title>
        <authorList>
            <person name="Uemura M."/>
            <person name="Hamada M."/>
            <person name="Hirano S."/>
            <person name="Kobayashi K."/>
            <person name="Ohshiro T."/>
            <person name="Kobayashi T."/>
            <person name="Terahara T."/>
        </authorList>
    </citation>
    <scope>NUCLEOTIDE SEQUENCE</scope>
    <source>
        <strain evidence="3">KM77-8</strain>
    </source>
</reference>
<organism evidence="3">
    <name type="scientific">Streptomyces haneummycinicus</name>
    <dbReference type="NCBI Taxonomy" id="3074435"/>
    <lineage>
        <taxon>Bacteria</taxon>
        <taxon>Bacillati</taxon>
        <taxon>Actinomycetota</taxon>
        <taxon>Actinomycetes</taxon>
        <taxon>Kitasatosporales</taxon>
        <taxon>Streptomycetaceae</taxon>
        <taxon>Streptomyces</taxon>
    </lineage>
</organism>
<evidence type="ECO:0000313" key="3">
    <source>
        <dbReference type="EMBL" id="BFO16338.1"/>
    </source>
</evidence>
<sequence>MPGDEGEGAVTQEMSIPTTRPPQPGIRLHVDLGGDPRPHRSAKIEAHLRVDVAADGAPIDLPAVQLAVMIAVDVAESNRAAVRHALPAALRALPDRISFTVLGSGPQPVRCFPRDDDEWAVADQGYDAGPRSCRARSRCTGRRRVPPGTPPGWPVRAPCSPAGRCPYAIWC</sequence>
<feature type="region of interest" description="Disordered" evidence="1">
    <location>
        <begin position="1"/>
        <end position="27"/>
    </location>
</feature>
<evidence type="ECO:0000256" key="1">
    <source>
        <dbReference type="SAM" id="MobiDB-lite"/>
    </source>
</evidence>
<dbReference type="AlphaFoldDB" id="A0AAT9HFS0"/>
<proteinExistence type="predicted"/>
<dbReference type="InterPro" id="IPR002035">
    <property type="entry name" value="VWF_A"/>
</dbReference>
<name>A0AAT9HFS0_9ACTN</name>
<reference evidence="3" key="1">
    <citation type="submission" date="2024-06" db="EMBL/GenBank/DDBJ databases">
        <authorList>
            <consortium name="consrtm"/>
            <person name="Uemura M."/>
            <person name="Terahara T."/>
        </authorList>
    </citation>
    <scope>NUCLEOTIDE SEQUENCE</scope>
    <source>
        <strain evidence="3">KM77-8</strain>
    </source>
</reference>